<dbReference type="Gene3D" id="2.60.120.470">
    <property type="entry name" value="PITH domain"/>
    <property type="match status" value="1"/>
</dbReference>
<proteinExistence type="inferred from homology"/>
<name>A0A183BRW8_GLOPA</name>
<evidence type="ECO:0000256" key="1">
    <source>
        <dbReference type="ARBA" id="ARBA00025788"/>
    </source>
</evidence>
<accession>A0A183BRW8</accession>
<dbReference type="PANTHER" id="PTHR12175">
    <property type="entry name" value="AD039 HT014 THIOREDOXIN FAMILY TRP26"/>
    <property type="match status" value="1"/>
</dbReference>
<organism evidence="3 4">
    <name type="scientific">Globodera pallida</name>
    <name type="common">Potato cyst nematode worm</name>
    <name type="synonym">Heterodera pallida</name>
    <dbReference type="NCBI Taxonomy" id="36090"/>
    <lineage>
        <taxon>Eukaryota</taxon>
        <taxon>Metazoa</taxon>
        <taxon>Ecdysozoa</taxon>
        <taxon>Nematoda</taxon>
        <taxon>Chromadorea</taxon>
        <taxon>Rhabditida</taxon>
        <taxon>Tylenchina</taxon>
        <taxon>Tylenchomorpha</taxon>
        <taxon>Tylenchoidea</taxon>
        <taxon>Heteroderidae</taxon>
        <taxon>Heteroderinae</taxon>
        <taxon>Globodera</taxon>
    </lineage>
</organism>
<dbReference type="GO" id="GO:0005634">
    <property type="term" value="C:nucleus"/>
    <property type="evidence" value="ECO:0007669"/>
    <property type="project" value="TreeGrafter"/>
</dbReference>
<evidence type="ECO:0000259" key="2">
    <source>
        <dbReference type="PROSITE" id="PS51532"/>
    </source>
</evidence>
<feature type="domain" description="PITH" evidence="2">
    <location>
        <begin position="33"/>
        <end position="204"/>
    </location>
</feature>
<dbReference type="InterPro" id="IPR010400">
    <property type="entry name" value="PITH_dom"/>
</dbReference>
<protein>
    <submittedName>
        <fullName evidence="4">PITH domain-containing protein</fullName>
    </submittedName>
</protein>
<dbReference type="PROSITE" id="PS51532">
    <property type="entry name" value="PITH"/>
    <property type="match status" value="1"/>
</dbReference>
<dbReference type="Pfam" id="PF06201">
    <property type="entry name" value="PITH"/>
    <property type="match status" value="1"/>
</dbReference>
<dbReference type="InterPro" id="IPR037047">
    <property type="entry name" value="PITH_dom_sf"/>
</dbReference>
<sequence length="223" mass="25453">MMGQWNRNALVKDGMCSHGNGHGGPCSSVVESFEQHQEGTQYTMERFINKDRIVVLNESIDGSGKKVFKRWDERMDKEHFVESDVDEELLFSVPFTANVKLNGICFIGKMDGSFPARVRIFKDRMSFDEAESAKPEQEMELKQDNAGLIDYPLTANKFNSVGHLTLHFPANFGEEKTCIYYIGLRGSFHSEFRERIVIATYEARPMADDHKAELKDPVNNQIC</sequence>
<dbReference type="InterPro" id="IPR008979">
    <property type="entry name" value="Galactose-bd-like_sf"/>
</dbReference>
<dbReference type="Proteomes" id="UP000050741">
    <property type="component" value="Unassembled WGS sequence"/>
</dbReference>
<dbReference type="GO" id="GO:0005737">
    <property type="term" value="C:cytoplasm"/>
    <property type="evidence" value="ECO:0007669"/>
    <property type="project" value="UniProtKB-ARBA"/>
</dbReference>
<evidence type="ECO:0000313" key="4">
    <source>
        <dbReference type="WBParaSite" id="GPLIN_000335400"/>
    </source>
</evidence>
<comment type="similarity">
    <text evidence="1">Belongs to the PITHD1 family.</text>
</comment>
<reference evidence="4" key="2">
    <citation type="submission" date="2016-06" db="UniProtKB">
        <authorList>
            <consortium name="WormBaseParasite"/>
        </authorList>
    </citation>
    <scope>IDENTIFICATION</scope>
</reference>
<dbReference type="PANTHER" id="PTHR12175:SF1">
    <property type="entry name" value="PITH DOMAIN-CONTAINING PROTEIN 1"/>
    <property type="match status" value="1"/>
</dbReference>
<dbReference type="SUPFAM" id="SSF49785">
    <property type="entry name" value="Galactose-binding domain-like"/>
    <property type="match status" value="1"/>
</dbReference>
<dbReference type="InterPro" id="IPR045099">
    <property type="entry name" value="PITH1-like"/>
</dbReference>
<reference evidence="3" key="1">
    <citation type="submission" date="2014-05" db="EMBL/GenBank/DDBJ databases">
        <title>The genome and life-stage specific transcriptomes of Globodera pallida elucidate key aspects of plant parasitism by a cyst nematode.</title>
        <authorList>
            <person name="Cotton J.A."/>
            <person name="Lilley C.J."/>
            <person name="Jones L.M."/>
            <person name="Kikuchi T."/>
            <person name="Reid A.J."/>
            <person name="Thorpe P."/>
            <person name="Tsai I.J."/>
            <person name="Beasley H."/>
            <person name="Blok V."/>
            <person name="Cock P.J.A."/>
            <person name="Van den Akker S.E."/>
            <person name="Holroyd N."/>
            <person name="Hunt M."/>
            <person name="Mantelin S."/>
            <person name="Naghra H."/>
            <person name="Pain A."/>
            <person name="Palomares-Rius J.E."/>
            <person name="Zarowiecki M."/>
            <person name="Berriman M."/>
            <person name="Jones J.T."/>
            <person name="Urwin P.E."/>
        </authorList>
    </citation>
    <scope>NUCLEOTIDE SEQUENCE [LARGE SCALE GENOMIC DNA]</scope>
    <source>
        <strain evidence="3">Lindley</strain>
    </source>
</reference>
<dbReference type="AlphaFoldDB" id="A0A183BRW8"/>
<dbReference type="WBParaSite" id="GPLIN_000335400">
    <property type="protein sequence ID" value="GPLIN_000335400"/>
    <property type="gene ID" value="GPLIN_000335400"/>
</dbReference>
<evidence type="ECO:0000313" key="3">
    <source>
        <dbReference type="Proteomes" id="UP000050741"/>
    </source>
</evidence>
<keyword evidence="3" id="KW-1185">Reference proteome</keyword>